<accession>A0A368JP82</accession>
<dbReference type="Proteomes" id="UP000253383">
    <property type="component" value="Unassembled WGS sequence"/>
</dbReference>
<dbReference type="OrthoDB" id="9856167at2"/>
<keyword evidence="2" id="KW-1185">Reference proteome</keyword>
<dbReference type="EMBL" id="QOWE01000008">
    <property type="protein sequence ID" value="RCR69438.1"/>
    <property type="molecule type" value="Genomic_DNA"/>
</dbReference>
<dbReference type="RefSeq" id="WP_114406125.1">
    <property type="nucleotide sequence ID" value="NZ_QOWE01000008.1"/>
</dbReference>
<protein>
    <submittedName>
        <fullName evidence="1">Uncharacterized protein</fullName>
    </submittedName>
</protein>
<evidence type="ECO:0000313" key="2">
    <source>
        <dbReference type="Proteomes" id="UP000253383"/>
    </source>
</evidence>
<sequence>MRYIIKSGTELFSALWEFNHKINAIQKDCFALAKELGSESSQIAFVKGSAAGGITGFNFPEKPEGWKLTCEQNFESYYFPKQSKVNQPLIDRIQAIPLVMKDEINTLIGFKSQWSGLSYMRYVGVIWQPDFILIQIPEEADYSPAAGMEEITVSEHKRLSQAATAEVATPNS</sequence>
<reference evidence="1 2" key="1">
    <citation type="submission" date="2018-07" db="EMBL/GenBank/DDBJ databases">
        <title>Genome analysis of Larkinella rosea.</title>
        <authorList>
            <person name="Zhou Z."/>
            <person name="Wang G."/>
        </authorList>
    </citation>
    <scope>NUCLEOTIDE SEQUENCE [LARGE SCALE GENOMIC DNA]</scope>
    <source>
        <strain evidence="2">zzj9</strain>
    </source>
</reference>
<name>A0A368JP82_9BACT</name>
<proteinExistence type="predicted"/>
<dbReference type="AlphaFoldDB" id="A0A368JP82"/>
<evidence type="ECO:0000313" key="1">
    <source>
        <dbReference type="EMBL" id="RCR69438.1"/>
    </source>
</evidence>
<gene>
    <name evidence="1" type="ORF">DUE52_11335</name>
</gene>
<comment type="caution">
    <text evidence="1">The sequence shown here is derived from an EMBL/GenBank/DDBJ whole genome shotgun (WGS) entry which is preliminary data.</text>
</comment>
<organism evidence="1 2">
    <name type="scientific">Larkinella punicea</name>
    <dbReference type="NCBI Taxonomy" id="2315727"/>
    <lineage>
        <taxon>Bacteria</taxon>
        <taxon>Pseudomonadati</taxon>
        <taxon>Bacteroidota</taxon>
        <taxon>Cytophagia</taxon>
        <taxon>Cytophagales</taxon>
        <taxon>Spirosomataceae</taxon>
        <taxon>Larkinella</taxon>
    </lineage>
</organism>